<dbReference type="InterPro" id="IPR036465">
    <property type="entry name" value="vWFA_dom_sf"/>
</dbReference>
<gene>
    <name evidence="3" type="ORF">C2869_19070</name>
</gene>
<keyword evidence="4" id="KW-1185">Reference proteome</keyword>
<reference evidence="3 4" key="1">
    <citation type="submission" date="2018-01" db="EMBL/GenBank/DDBJ databases">
        <title>Genome sequence of a Cantenovulum-like bacteria.</title>
        <authorList>
            <person name="Tan W.R."/>
            <person name="Lau N.-S."/>
            <person name="Go F."/>
            <person name="Amirul A.-A.A."/>
        </authorList>
    </citation>
    <scope>NUCLEOTIDE SEQUENCE [LARGE SCALE GENOMIC DNA]</scope>
    <source>
        <strain evidence="3 4">CCB-QB4</strain>
    </source>
</reference>
<evidence type="ECO:0000313" key="3">
    <source>
        <dbReference type="EMBL" id="AWB68376.1"/>
    </source>
</evidence>
<dbReference type="Pfam" id="PF01882">
    <property type="entry name" value="DUF58"/>
    <property type="match status" value="1"/>
</dbReference>
<dbReference type="AlphaFoldDB" id="A0A2S0VVY3"/>
<organism evidence="3 4">
    <name type="scientific">Saccharobesus litoralis</name>
    <dbReference type="NCBI Taxonomy" id="2172099"/>
    <lineage>
        <taxon>Bacteria</taxon>
        <taxon>Pseudomonadati</taxon>
        <taxon>Pseudomonadota</taxon>
        <taxon>Gammaproteobacteria</taxon>
        <taxon>Alteromonadales</taxon>
        <taxon>Alteromonadaceae</taxon>
        <taxon>Saccharobesus</taxon>
    </lineage>
</organism>
<accession>A0A2S0VVY3</accession>
<name>A0A2S0VVY3_9ALTE</name>
<dbReference type="PANTHER" id="PTHR33608">
    <property type="entry name" value="BLL2464 PROTEIN"/>
    <property type="match status" value="1"/>
</dbReference>
<evidence type="ECO:0000313" key="4">
    <source>
        <dbReference type="Proteomes" id="UP000244441"/>
    </source>
</evidence>
<proteinExistence type="predicted"/>
<dbReference type="Proteomes" id="UP000244441">
    <property type="component" value="Chromosome"/>
</dbReference>
<keyword evidence="1" id="KW-0812">Transmembrane</keyword>
<keyword evidence="1" id="KW-0472">Membrane</keyword>
<dbReference type="EMBL" id="CP026604">
    <property type="protein sequence ID" value="AWB68376.1"/>
    <property type="molecule type" value="Genomic_DNA"/>
</dbReference>
<dbReference type="SUPFAM" id="SSF53300">
    <property type="entry name" value="vWA-like"/>
    <property type="match status" value="1"/>
</dbReference>
<dbReference type="InterPro" id="IPR002881">
    <property type="entry name" value="DUF58"/>
</dbReference>
<evidence type="ECO:0000259" key="2">
    <source>
        <dbReference type="Pfam" id="PF01882"/>
    </source>
</evidence>
<dbReference type="KEGG" id="cate:C2869_19070"/>
<protein>
    <recommendedName>
        <fullName evidence="2">DUF58 domain-containing protein</fullName>
    </recommendedName>
</protein>
<feature type="transmembrane region" description="Helical" evidence="1">
    <location>
        <begin position="40"/>
        <end position="56"/>
    </location>
</feature>
<sequence>MMRIAFRPTRKSIIFLAGLLLLTLLLKVTANGHDQPMIFAYLGAVILAIIGLVDWLRSNSTPTIEVERQLPNNISFNRWQNVDLHFRNNSTQPYVFTFSEHTPNEFETELISENIALSANQQANKRYRIKPTKRGNYQITSIELCINSPWRFWQQYWLIELNSNIKVYPDFNRLNQGQNLNGVSTQMMTGLKLQKKRGEGIEFHQLRDFRQGDSVRQIDWQATSKRQKLISKEYQEEQNQHVIVMLDAGQRMNIETHVGTHFDAALNALLMLSHTVLKQGDWFSMQSFGQHERWLAGVKGAQNVSRVMNHFYDLYPDESASDYSQAVQNLLTKRSKRALILLVTTINDQDLNELLPAIKRLQQHHLVALINIENQGLKEALAEPITDASDANSYCAAIALHNQYQLNLKRLRKENVICVDTKPELLLPYVVNTYLNVKHSGLL</sequence>
<evidence type="ECO:0000256" key="1">
    <source>
        <dbReference type="SAM" id="Phobius"/>
    </source>
</evidence>
<keyword evidence="1" id="KW-1133">Transmembrane helix</keyword>
<feature type="domain" description="DUF58" evidence="2">
    <location>
        <begin position="206"/>
        <end position="372"/>
    </location>
</feature>
<dbReference type="PANTHER" id="PTHR33608:SF3">
    <property type="entry name" value="SLR2013 PROTEIN"/>
    <property type="match status" value="1"/>
</dbReference>